<comment type="caution">
    <text evidence="21">The sequence shown here is derived from an EMBL/GenBank/DDBJ whole genome shotgun (WGS) entry which is preliminary data.</text>
</comment>
<keyword evidence="6 16" id="KW-0540">Nuclease</keyword>
<feature type="region of interest" description="Disordered" evidence="19">
    <location>
        <begin position="522"/>
        <end position="579"/>
    </location>
</feature>
<keyword evidence="13 16" id="KW-0464">Manganese</keyword>
<keyword evidence="11 16" id="KW-0269">Exonuclease</keyword>
<gene>
    <name evidence="21" type="ORF">QE152_g19738</name>
</gene>
<evidence type="ECO:0000256" key="16">
    <source>
        <dbReference type="PIRNR" id="PIRNR000882"/>
    </source>
</evidence>
<dbReference type="GO" id="GO:0006303">
    <property type="term" value="P:double-strand break repair via nonhomologous end joining"/>
    <property type="evidence" value="ECO:0007669"/>
    <property type="project" value="TreeGrafter"/>
</dbReference>
<evidence type="ECO:0000256" key="10">
    <source>
        <dbReference type="ARBA" id="ARBA00022801"/>
    </source>
</evidence>
<dbReference type="GO" id="GO:0000723">
    <property type="term" value="P:telomere maintenance"/>
    <property type="evidence" value="ECO:0007669"/>
    <property type="project" value="TreeGrafter"/>
</dbReference>
<dbReference type="PANTHER" id="PTHR10139">
    <property type="entry name" value="DOUBLE-STRAND BREAK REPAIR PROTEIN MRE11"/>
    <property type="match status" value="1"/>
</dbReference>
<evidence type="ECO:0000256" key="14">
    <source>
        <dbReference type="ARBA" id="ARBA00023242"/>
    </source>
</evidence>
<dbReference type="GO" id="GO:0007095">
    <property type="term" value="P:mitotic G2 DNA damage checkpoint signaling"/>
    <property type="evidence" value="ECO:0007669"/>
    <property type="project" value="TreeGrafter"/>
</dbReference>
<keyword evidence="8 16" id="KW-0255">Endonuclease</keyword>
<dbReference type="InterPro" id="IPR007281">
    <property type="entry name" value="Mre11_DNA-bd"/>
</dbReference>
<protein>
    <recommendedName>
        <fullName evidence="16">Double-strand break repair protein</fullName>
    </recommendedName>
</protein>
<evidence type="ECO:0000256" key="18">
    <source>
        <dbReference type="RuleBase" id="RU003447"/>
    </source>
</evidence>
<evidence type="ECO:0000256" key="7">
    <source>
        <dbReference type="ARBA" id="ARBA00022723"/>
    </source>
</evidence>
<evidence type="ECO:0000256" key="15">
    <source>
        <dbReference type="ARBA" id="ARBA00023254"/>
    </source>
</evidence>
<dbReference type="NCBIfam" id="TIGR00583">
    <property type="entry name" value="mre11"/>
    <property type="match status" value="1"/>
</dbReference>
<dbReference type="GO" id="GO:0000014">
    <property type="term" value="F:single-stranded DNA endodeoxyribonuclease activity"/>
    <property type="evidence" value="ECO:0007669"/>
    <property type="project" value="TreeGrafter"/>
</dbReference>
<evidence type="ECO:0000256" key="13">
    <source>
        <dbReference type="ARBA" id="ARBA00023211"/>
    </source>
</evidence>
<feature type="active site" description="Proton donor" evidence="17">
    <location>
        <position position="127"/>
    </location>
</feature>
<organism evidence="21 22">
    <name type="scientific">Popillia japonica</name>
    <name type="common">Japanese beetle</name>
    <dbReference type="NCBI Taxonomy" id="7064"/>
    <lineage>
        <taxon>Eukaryota</taxon>
        <taxon>Metazoa</taxon>
        <taxon>Ecdysozoa</taxon>
        <taxon>Arthropoda</taxon>
        <taxon>Hexapoda</taxon>
        <taxon>Insecta</taxon>
        <taxon>Pterygota</taxon>
        <taxon>Neoptera</taxon>
        <taxon>Endopterygota</taxon>
        <taxon>Coleoptera</taxon>
        <taxon>Polyphaga</taxon>
        <taxon>Scarabaeiformia</taxon>
        <taxon>Scarabaeidae</taxon>
        <taxon>Rutelinae</taxon>
        <taxon>Popillia</taxon>
    </lineage>
</organism>
<dbReference type="Pfam" id="PF04152">
    <property type="entry name" value="Mre11_DNA_bind"/>
    <property type="match status" value="1"/>
</dbReference>
<keyword evidence="9 16" id="KW-0227">DNA damage</keyword>
<evidence type="ECO:0000256" key="8">
    <source>
        <dbReference type="ARBA" id="ARBA00022759"/>
    </source>
</evidence>
<dbReference type="Gene3D" id="3.30.110.110">
    <property type="entry name" value="Mre11, capping domain"/>
    <property type="match status" value="1"/>
</dbReference>
<dbReference type="Pfam" id="PF00149">
    <property type="entry name" value="Metallophos"/>
    <property type="match status" value="1"/>
</dbReference>
<feature type="compositionally biased region" description="Basic residues" evidence="19">
    <location>
        <begin position="567"/>
        <end position="579"/>
    </location>
</feature>
<name>A0AAW1KQ21_POPJA</name>
<dbReference type="CDD" id="cd00840">
    <property type="entry name" value="MPP_Mre11_N"/>
    <property type="match status" value="1"/>
</dbReference>
<dbReference type="InterPro" id="IPR038487">
    <property type="entry name" value="Mre11_capping_dom"/>
</dbReference>
<dbReference type="GO" id="GO:0030145">
    <property type="term" value="F:manganese ion binding"/>
    <property type="evidence" value="ECO:0007669"/>
    <property type="project" value="UniProtKB-UniRule"/>
</dbReference>
<dbReference type="GO" id="GO:0031573">
    <property type="term" value="P:mitotic intra-S DNA damage checkpoint signaling"/>
    <property type="evidence" value="ECO:0007669"/>
    <property type="project" value="TreeGrafter"/>
</dbReference>
<reference evidence="21 22" key="1">
    <citation type="journal article" date="2024" name="BMC Genomics">
        <title>De novo assembly and annotation of Popillia japonica's genome with initial clues to its potential as an invasive pest.</title>
        <authorList>
            <person name="Cucini C."/>
            <person name="Boschi S."/>
            <person name="Funari R."/>
            <person name="Cardaioli E."/>
            <person name="Iannotti N."/>
            <person name="Marturano G."/>
            <person name="Paoli F."/>
            <person name="Bruttini M."/>
            <person name="Carapelli A."/>
            <person name="Frati F."/>
            <person name="Nardi F."/>
        </authorList>
    </citation>
    <scope>NUCLEOTIDE SEQUENCE [LARGE SCALE GENOMIC DNA]</scope>
    <source>
        <strain evidence="21">DMR45628</strain>
    </source>
</reference>
<dbReference type="FunFam" id="3.60.21.10:FF:000011">
    <property type="entry name" value="Double-strand break repair protein"/>
    <property type="match status" value="1"/>
</dbReference>
<dbReference type="GO" id="GO:0008296">
    <property type="term" value="F:3'-5'-DNA exonuclease activity"/>
    <property type="evidence" value="ECO:0007669"/>
    <property type="project" value="InterPro"/>
</dbReference>
<dbReference type="GO" id="GO:0000724">
    <property type="term" value="P:double-strand break repair via homologous recombination"/>
    <property type="evidence" value="ECO:0007669"/>
    <property type="project" value="TreeGrafter"/>
</dbReference>
<dbReference type="GO" id="GO:0042138">
    <property type="term" value="P:meiotic DNA double-strand break formation"/>
    <property type="evidence" value="ECO:0007669"/>
    <property type="project" value="TreeGrafter"/>
</dbReference>
<evidence type="ECO:0000256" key="4">
    <source>
        <dbReference type="ARBA" id="ARBA00009028"/>
    </source>
</evidence>
<evidence type="ECO:0000313" key="22">
    <source>
        <dbReference type="Proteomes" id="UP001458880"/>
    </source>
</evidence>
<keyword evidence="22" id="KW-1185">Reference proteome</keyword>
<evidence type="ECO:0000256" key="9">
    <source>
        <dbReference type="ARBA" id="ARBA00022763"/>
    </source>
</evidence>
<comment type="cofactor">
    <cofactor evidence="1 16">
        <name>Mn(2+)</name>
        <dbReference type="ChEBI" id="CHEBI:29035"/>
    </cofactor>
</comment>
<evidence type="ECO:0000259" key="20">
    <source>
        <dbReference type="SMART" id="SM01347"/>
    </source>
</evidence>
<dbReference type="PANTHER" id="PTHR10139:SF1">
    <property type="entry name" value="DOUBLE-STRAND BREAK REPAIR PROTEIN MRE11"/>
    <property type="match status" value="1"/>
</dbReference>
<evidence type="ECO:0000256" key="2">
    <source>
        <dbReference type="ARBA" id="ARBA00004123"/>
    </source>
</evidence>
<keyword evidence="7" id="KW-0479">Metal-binding</keyword>
<dbReference type="InterPro" id="IPR041796">
    <property type="entry name" value="Mre11_N"/>
</dbReference>
<dbReference type="AlphaFoldDB" id="A0AAW1KQ21"/>
<dbReference type="SUPFAM" id="SSF56300">
    <property type="entry name" value="Metallo-dependent phosphatases"/>
    <property type="match status" value="1"/>
</dbReference>
<evidence type="ECO:0000256" key="12">
    <source>
        <dbReference type="ARBA" id="ARBA00023204"/>
    </source>
</evidence>
<comment type="similarity">
    <text evidence="4 16 18">Belongs to the MRE11/RAD32 family.</text>
</comment>
<evidence type="ECO:0000256" key="5">
    <source>
        <dbReference type="ARBA" id="ARBA00022454"/>
    </source>
</evidence>
<sequence length="579" mass="65662">MANESVDDSIFKILIATDNHLGYGETKPNIAHDSFRAFEEILQLAVKNEVDMVLLGGDLFHESQPSSYSLQRCTELLKRYCLGDRPVAIEFLSDQSEHFGHLKNPIVNYEDPDLNICLPIFSIHGNHDSPGGSELISALDILSSAGLINYFGRWNDLSKIEIKPILLRKGDTKIAIYGLSHIPDQRLVRLFQEKKVKMPRVDDDDDWFNILVLHQNRANRGIKNFIPYDIIPEFINLVIWGHEHDCNIEPKQCTQNGPYISQPGSSVATSLSEGESGEKHVGLLKVYKDTFKIIALPLKSVRPFIFDDIVLCKPGTDEYDLDAPKEQAINDVKAKVEEMMQKATIKQEDNNTPFKPLIRLSVKYYTEPQIFNGIRLGHQYEDRVANPGDMFKFSNYTPKERRKKTDGVYPVGDTEFTDIDDWATSVEDVVEKYFENYERSTKMKVLSVKLMTKAVSRFVELRDYGSLSVAFGTQTKKTVQLLEDKNADCDDVDTVLDLIKQERIRDEDKEVIELAKEFEKDRTAPTPIDEDEIHISDDDDDVEVLGASVTKPARGRGSRGGKTATKAPRKPRGRGTKTK</sequence>
<keyword evidence="14 16" id="KW-0539">Nucleus</keyword>
<dbReference type="SMART" id="SM01347">
    <property type="entry name" value="Mre11_DNA_bind"/>
    <property type="match status" value="1"/>
</dbReference>
<evidence type="ECO:0000256" key="1">
    <source>
        <dbReference type="ARBA" id="ARBA00001936"/>
    </source>
</evidence>
<evidence type="ECO:0000256" key="3">
    <source>
        <dbReference type="ARBA" id="ARBA00004286"/>
    </source>
</evidence>
<comment type="function">
    <text evidence="16">Core component of the MRN complex, which plays a central role in double-strand break (DSB) repair, DNA recombination, maintenance of telomere integrity and meiosis. The MRN complex is involved in the repair of DNA double-strand breaks (DSBs) via homologous recombination (HR), an error-free mechanism which primarily occurs during S and G2 phases. The complex (1) mediates the end resection of damaged DNA, which generates proper single-stranded DNA, a key initial steps in HR, and is (2) required for the recruitment of other repair factors and efficient activation of ATM and ATR upon DNA damage. Within the MRN complex, MRE11 possesses both single-strand endonuclease activity and double-strand-specific 3'-5' exonuclease activity. MRE11 first endonucleolytically cleaves the 5' strand at DNA DSB ends to prevent non-homologous end joining (NHEJ) and licence HR. It then generates a single-stranded DNA gap via 3' to 5' exonucleolytic degradation, which is required for single-strand invasion and recombination.</text>
</comment>
<keyword evidence="12 16" id="KW-0234">DNA repair</keyword>
<dbReference type="GO" id="GO:0035861">
    <property type="term" value="C:site of double-strand break"/>
    <property type="evidence" value="ECO:0007669"/>
    <property type="project" value="TreeGrafter"/>
</dbReference>
<keyword evidence="10 16" id="KW-0378">Hydrolase</keyword>
<evidence type="ECO:0000256" key="6">
    <source>
        <dbReference type="ARBA" id="ARBA00022722"/>
    </source>
</evidence>
<accession>A0AAW1KQ21</accession>
<dbReference type="Gene3D" id="3.60.21.10">
    <property type="match status" value="1"/>
</dbReference>
<dbReference type="GO" id="GO:0097552">
    <property type="term" value="P:mitochondrial double-strand break repair via homologous recombination"/>
    <property type="evidence" value="ECO:0007669"/>
    <property type="project" value="TreeGrafter"/>
</dbReference>
<feature type="domain" description="Mre11 DNA-binding" evidence="20">
    <location>
        <begin position="291"/>
        <end position="458"/>
    </location>
</feature>
<feature type="compositionally biased region" description="Acidic residues" evidence="19">
    <location>
        <begin position="528"/>
        <end position="543"/>
    </location>
</feature>
<evidence type="ECO:0000256" key="17">
    <source>
        <dbReference type="PIRSR" id="PIRSR000882-1"/>
    </source>
</evidence>
<dbReference type="GO" id="GO:0030870">
    <property type="term" value="C:Mre11 complex"/>
    <property type="evidence" value="ECO:0007669"/>
    <property type="project" value="UniProtKB-UniRule"/>
</dbReference>
<proteinExistence type="inferred from homology"/>
<dbReference type="InterPro" id="IPR029052">
    <property type="entry name" value="Metallo-depent_PP-like"/>
</dbReference>
<dbReference type="PIRSF" id="PIRSF000882">
    <property type="entry name" value="DSB_repair_MRE11"/>
    <property type="match status" value="1"/>
</dbReference>
<keyword evidence="5" id="KW-0158">Chromosome</keyword>
<comment type="subcellular location">
    <subcellularLocation>
        <location evidence="3">Chromosome</location>
    </subcellularLocation>
    <subcellularLocation>
        <location evidence="2 16">Nucleus</location>
    </subcellularLocation>
</comment>
<dbReference type="EMBL" id="JASPKY010000189">
    <property type="protein sequence ID" value="KAK9722331.1"/>
    <property type="molecule type" value="Genomic_DNA"/>
</dbReference>
<dbReference type="InterPro" id="IPR003701">
    <property type="entry name" value="Mre11"/>
</dbReference>
<dbReference type="Proteomes" id="UP001458880">
    <property type="component" value="Unassembled WGS sequence"/>
</dbReference>
<evidence type="ECO:0000313" key="21">
    <source>
        <dbReference type="EMBL" id="KAK9722331.1"/>
    </source>
</evidence>
<dbReference type="InterPro" id="IPR004843">
    <property type="entry name" value="Calcineurin-like_PHP"/>
</dbReference>
<evidence type="ECO:0000256" key="19">
    <source>
        <dbReference type="SAM" id="MobiDB-lite"/>
    </source>
</evidence>
<keyword evidence="15 16" id="KW-0469">Meiosis</keyword>
<evidence type="ECO:0000256" key="11">
    <source>
        <dbReference type="ARBA" id="ARBA00022839"/>
    </source>
</evidence>